<proteinExistence type="predicted"/>
<evidence type="ECO:0000256" key="6">
    <source>
        <dbReference type="SAM" id="Phobius"/>
    </source>
</evidence>
<dbReference type="GO" id="GO:0005886">
    <property type="term" value="C:plasma membrane"/>
    <property type="evidence" value="ECO:0007669"/>
    <property type="project" value="UniProtKB-SubCell"/>
</dbReference>
<keyword evidence="10" id="KW-1185">Reference proteome</keyword>
<dbReference type="OrthoDB" id="5933722at2"/>
<dbReference type="EMBL" id="MDGQ01000005">
    <property type="protein sequence ID" value="OEK04767.1"/>
    <property type="molecule type" value="Genomic_DNA"/>
</dbReference>
<dbReference type="InterPro" id="IPR050250">
    <property type="entry name" value="Macrolide_Exporter_MacB"/>
</dbReference>
<keyword evidence="5 6" id="KW-0472">Membrane</keyword>
<evidence type="ECO:0000256" key="4">
    <source>
        <dbReference type="ARBA" id="ARBA00022989"/>
    </source>
</evidence>
<dbReference type="RefSeq" id="WP_069836272.1">
    <property type="nucleotide sequence ID" value="NZ_MDGQ01000005.1"/>
</dbReference>
<dbReference type="InterPro" id="IPR025857">
    <property type="entry name" value="MacB_PCD"/>
</dbReference>
<feature type="transmembrane region" description="Helical" evidence="6">
    <location>
        <begin position="709"/>
        <end position="734"/>
    </location>
</feature>
<dbReference type="InterPro" id="IPR003838">
    <property type="entry name" value="ABC3_permease_C"/>
</dbReference>
<comment type="subcellular location">
    <subcellularLocation>
        <location evidence="1">Cell membrane</location>
        <topology evidence="1">Multi-pass membrane protein</topology>
    </subcellularLocation>
</comment>
<evidence type="ECO:0000256" key="3">
    <source>
        <dbReference type="ARBA" id="ARBA00022692"/>
    </source>
</evidence>
<reference evidence="9 10" key="1">
    <citation type="submission" date="2016-08" db="EMBL/GenBank/DDBJ databases">
        <title>Draft genome of Fabibacter sp. strain SK-8.</title>
        <authorList>
            <person name="Wong S.-K."/>
            <person name="Hamasaki K."/>
            <person name="Yoshizawa S."/>
        </authorList>
    </citation>
    <scope>NUCLEOTIDE SEQUENCE [LARGE SCALE GENOMIC DNA]</scope>
    <source>
        <strain evidence="9 10">SK-8</strain>
    </source>
</reference>
<feature type="domain" description="MacB-like periplasmic core" evidence="8">
    <location>
        <begin position="20"/>
        <end position="238"/>
    </location>
</feature>
<feature type="transmembrane region" description="Helical" evidence="6">
    <location>
        <begin position="328"/>
        <end position="351"/>
    </location>
</feature>
<dbReference type="Proteomes" id="UP000095552">
    <property type="component" value="Unassembled WGS sequence"/>
</dbReference>
<dbReference type="PANTHER" id="PTHR30572:SF18">
    <property type="entry name" value="ABC-TYPE MACROLIDE FAMILY EXPORT SYSTEM PERMEASE COMPONENT 2"/>
    <property type="match status" value="1"/>
</dbReference>
<evidence type="ECO:0000256" key="2">
    <source>
        <dbReference type="ARBA" id="ARBA00022475"/>
    </source>
</evidence>
<evidence type="ECO:0000313" key="9">
    <source>
        <dbReference type="EMBL" id="OEK04767.1"/>
    </source>
</evidence>
<keyword evidence="2" id="KW-1003">Cell membrane</keyword>
<feature type="transmembrane region" description="Helical" evidence="6">
    <location>
        <begin position="754"/>
        <end position="777"/>
    </location>
</feature>
<feature type="domain" description="ABC3 transporter permease C-terminal" evidence="7">
    <location>
        <begin position="668"/>
        <end position="781"/>
    </location>
</feature>
<dbReference type="Pfam" id="PF12704">
    <property type="entry name" value="MacB_PCD"/>
    <property type="match status" value="1"/>
</dbReference>
<evidence type="ECO:0000256" key="5">
    <source>
        <dbReference type="ARBA" id="ARBA00023136"/>
    </source>
</evidence>
<dbReference type="PANTHER" id="PTHR30572">
    <property type="entry name" value="MEMBRANE COMPONENT OF TRANSPORTER-RELATED"/>
    <property type="match status" value="1"/>
</dbReference>
<evidence type="ECO:0000259" key="7">
    <source>
        <dbReference type="Pfam" id="PF02687"/>
    </source>
</evidence>
<name>A0A1E5T0D2_9BACT</name>
<dbReference type="GO" id="GO:0022857">
    <property type="term" value="F:transmembrane transporter activity"/>
    <property type="evidence" value="ECO:0007669"/>
    <property type="project" value="TreeGrafter"/>
</dbReference>
<evidence type="ECO:0000259" key="8">
    <source>
        <dbReference type="Pfam" id="PF12704"/>
    </source>
</evidence>
<evidence type="ECO:0000256" key="1">
    <source>
        <dbReference type="ARBA" id="ARBA00004651"/>
    </source>
</evidence>
<comment type="caution">
    <text evidence="9">The sequence shown here is derived from an EMBL/GenBank/DDBJ whole genome shotgun (WGS) entry which is preliminary data.</text>
</comment>
<dbReference type="AlphaFoldDB" id="A0A1E5T0D2"/>
<feature type="transmembrane region" description="Helical" evidence="6">
    <location>
        <begin position="371"/>
        <end position="397"/>
    </location>
</feature>
<evidence type="ECO:0008006" key="11">
    <source>
        <dbReference type="Google" id="ProtNLM"/>
    </source>
</evidence>
<keyword evidence="3 6" id="KW-0812">Transmembrane</keyword>
<protein>
    <recommendedName>
        <fullName evidence="11">ABC transporter permease</fullName>
    </recommendedName>
</protein>
<keyword evidence="4 6" id="KW-1133">Transmembrane helix</keyword>
<dbReference type="Pfam" id="PF02687">
    <property type="entry name" value="FtsX"/>
    <property type="match status" value="2"/>
</dbReference>
<dbReference type="STRING" id="1563681.BFP71_15080"/>
<organism evidence="9 10">
    <name type="scientific">Roseivirga misakiensis</name>
    <dbReference type="NCBI Taxonomy" id="1563681"/>
    <lineage>
        <taxon>Bacteria</taxon>
        <taxon>Pseudomonadati</taxon>
        <taxon>Bacteroidota</taxon>
        <taxon>Cytophagia</taxon>
        <taxon>Cytophagales</taxon>
        <taxon>Roseivirgaceae</taxon>
        <taxon>Roseivirga</taxon>
    </lineage>
</organism>
<feature type="transmembrane region" description="Helical" evidence="6">
    <location>
        <begin position="665"/>
        <end position="688"/>
    </location>
</feature>
<sequence length="788" mass="87696">MLKTNFKIAFRNLLKKREFTLINVFGLMVGLTTSLLIFLWINDEVNYDGFHQDSELIHIVMTNNQHNNGEISTGWNQNGQIKNVLDSDYPEVEKALRVDERVHQLTVGNISIKETGIMADEEFFQVFNYPIIKGKLEEESLATGGDIFLTESMAMRLFKRVDVIGEIVKIDNSRDAIVRAIVTDPPKNSRFEFGFAISMEHWVKENDWIMKWGNAGIGTYVKLAPNADQNVVNNKISDLIKKNNGGDGVSLFLKPFDDIYLKGDYENGVQSGGRIEYVRLLGIIGVFIVFIACINFINLSVADAFKRVKEVGVRKVTGASRLVLVKQFLTESGLIVLIAFLLSIVSVEVLIGPFNDLTGKAITLNWLDGNLLLILASLAVFTMLVSGIYPALVLSGFKVVKALKGKIDVKGTSGTGRTFRKGLVVFQFAIAGFLIFATWVVNDQVDFILNGKANIDKEGVVKLYNHGDLLKRYDSFKAELLKSPSITSATLVGGNPLNIGSATGNFEWEGKDPLVDKTSFRLLFSEVDFVKTMNLEVVAGRDFSSEIETDNLGVLVNEATVRGMNVENPIGMPVQFWGVDTKIIGVIKDFHIASVYEEIQPLIIVNYADNSDYVTIKIAPGQEKAALKKLEDTYADFMPGFVFEYEFLDAEHEQMYQSELLIQQLATIFGLIAIAISCLGLFGLTSINAQRSVKEIGIRKVLGASIQSILVNFTMKSLLLPLLAMIIMAPFAYYLMGQWLNGFVYHVNFSALQILVVMAMSLVIAWLTVVFISYRAARTNPINSLRNE</sequence>
<gene>
    <name evidence="9" type="ORF">BFP71_15080</name>
</gene>
<feature type="domain" description="ABC3 transporter permease C-terminal" evidence="7">
    <location>
        <begin position="283"/>
        <end position="394"/>
    </location>
</feature>
<feature type="transmembrane region" description="Helical" evidence="6">
    <location>
        <begin position="418"/>
        <end position="441"/>
    </location>
</feature>
<accession>A0A1E5T0D2</accession>
<evidence type="ECO:0000313" key="10">
    <source>
        <dbReference type="Proteomes" id="UP000095552"/>
    </source>
</evidence>
<feature type="transmembrane region" description="Helical" evidence="6">
    <location>
        <begin position="21"/>
        <end position="41"/>
    </location>
</feature>
<feature type="transmembrane region" description="Helical" evidence="6">
    <location>
        <begin position="277"/>
        <end position="297"/>
    </location>
</feature>